<dbReference type="STRING" id="6205.A0A0R3X270"/>
<evidence type="ECO:0000313" key="8">
    <source>
        <dbReference type="Proteomes" id="UP000274429"/>
    </source>
</evidence>
<dbReference type="InterPro" id="IPR007889">
    <property type="entry name" value="HTH_Psq"/>
</dbReference>
<dbReference type="EMBL" id="UYWX01020364">
    <property type="protein sequence ID" value="VDM31714.1"/>
    <property type="molecule type" value="Genomic_DNA"/>
</dbReference>
<dbReference type="GO" id="GO:0006357">
    <property type="term" value="P:regulation of transcription by RNA polymerase II"/>
    <property type="evidence" value="ECO:0007669"/>
    <property type="project" value="TreeGrafter"/>
</dbReference>
<keyword evidence="4" id="KW-0539">Nucleus</keyword>
<dbReference type="GO" id="GO:0003677">
    <property type="term" value="F:DNA binding"/>
    <property type="evidence" value="ECO:0007669"/>
    <property type="project" value="UniProtKB-KW"/>
</dbReference>
<dbReference type="InterPro" id="IPR009057">
    <property type="entry name" value="Homeodomain-like_sf"/>
</dbReference>
<gene>
    <name evidence="7" type="ORF">TTAC_LOCUS7348</name>
</gene>
<evidence type="ECO:0000256" key="1">
    <source>
        <dbReference type="ARBA" id="ARBA00023015"/>
    </source>
</evidence>
<dbReference type="OrthoDB" id="10028342at2759"/>
<dbReference type="PANTHER" id="PTHR21545">
    <property type="entry name" value="TRANSCRIPTION FACTOR MLR1/2"/>
    <property type="match status" value="1"/>
</dbReference>
<accession>A0A0R3X270</accession>
<sequence>MSKQESGSEGANYNSNLNSDMFFGHFNRNLFDYIPLFHFLFKTRSKLNSANVNYTTNDSRLFEVFQREAIDCYFFSFLSSKKYVPVPPPAVLSCYLRISGAPFTHVQKGGYSRNPKRHSHEIYDGMLRIADASKEFKENETLNLQDALQLECKNFPPPVTRFSMEANEGSNTQKCPSSREPRKPYPCDLRIKHRLPRGLTAGRRVDDVGSHGNKLSLTRRRPYTAFDLASAVKAICSGELGTRRAASMYGIPRSTLRNKICKLNEIRKHEETLRGGQPISLSDFFHQFASSGKPPKDGPCESETIWRPSTVATPYGLASVFKVW</sequence>
<evidence type="ECO:0000256" key="2">
    <source>
        <dbReference type="ARBA" id="ARBA00023125"/>
    </source>
</evidence>
<reference evidence="9" key="1">
    <citation type="submission" date="2017-02" db="UniProtKB">
        <authorList>
            <consortium name="WormBaseParasite"/>
        </authorList>
    </citation>
    <scope>IDENTIFICATION</scope>
</reference>
<dbReference type="PANTHER" id="PTHR21545:SF13">
    <property type="entry name" value="ECDYSONE-INDUCED PROTEIN 93F, ISOFORM C"/>
    <property type="match status" value="1"/>
</dbReference>
<evidence type="ECO:0000256" key="5">
    <source>
        <dbReference type="SAM" id="MobiDB-lite"/>
    </source>
</evidence>
<keyword evidence="3" id="KW-0804">Transcription</keyword>
<evidence type="ECO:0000259" key="6">
    <source>
        <dbReference type="Pfam" id="PF05225"/>
    </source>
</evidence>
<evidence type="ECO:0000256" key="4">
    <source>
        <dbReference type="ARBA" id="ARBA00023242"/>
    </source>
</evidence>
<dbReference type="Pfam" id="PF05225">
    <property type="entry name" value="HTH_psq"/>
    <property type="match status" value="1"/>
</dbReference>
<feature type="domain" description="HTH psq-type" evidence="6">
    <location>
        <begin position="227"/>
        <end position="262"/>
    </location>
</feature>
<name>A0A0R3X270_HYDTA</name>
<proteinExistence type="predicted"/>
<keyword evidence="2" id="KW-0238">DNA-binding</keyword>
<keyword evidence="8" id="KW-1185">Reference proteome</keyword>
<dbReference type="GO" id="GO:0005634">
    <property type="term" value="C:nucleus"/>
    <property type="evidence" value="ECO:0007669"/>
    <property type="project" value="TreeGrafter"/>
</dbReference>
<dbReference type="Proteomes" id="UP000274429">
    <property type="component" value="Unassembled WGS sequence"/>
</dbReference>
<feature type="region of interest" description="Disordered" evidence="5">
    <location>
        <begin position="164"/>
        <end position="183"/>
    </location>
</feature>
<dbReference type="Gene3D" id="1.10.10.60">
    <property type="entry name" value="Homeodomain-like"/>
    <property type="match status" value="1"/>
</dbReference>
<dbReference type="AlphaFoldDB" id="A0A0R3X270"/>
<reference evidence="7 8" key="2">
    <citation type="submission" date="2018-11" db="EMBL/GenBank/DDBJ databases">
        <authorList>
            <consortium name="Pathogen Informatics"/>
        </authorList>
    </citation>
    <scope>NUCLEOTIDE SEQUENCE [LARGE SCALE GENOMIC DNA]</scope>
</reference>
<protein>
    <submittedName>
        <fullName evidence="9">HTH psq-type domain-containing protein</fullName>
    </submittedName>
</protein>
<dbReference type="SUPFAM" id="SSF46689">
    <property type="entry name" value="Homeodomain-like"/>
    <property type="match status" value="1"/>
</dbReference>
<organism evidence="9">
    <name type="scientific">Hydatigena taeniaeformis</name>
    <name type="common">Feline tapeworm</name>
    <name type="synonym">Taenia taeniaeformis</name>
    <dbReference type="NCBI Taxonomy" id="6205"/>
    <lineage>
        <taxon>Eukaryota</taxon>
        <taxon>Metazoa</taxon>
        <taxon>Spiralia</taxon>
        <taxon>Lophotrochozoa</taxon>
        <taxon>Platyhelminthes</taxon>
        <taxon>Cestoda</taxon>
        <taxon>Eucestoda</taxon>
        <taxon>Cyclophyllidea</taxon>
        <taxon>Taeniidae</taxon>
        <taxon>Hydatigera</taxon>
    </lineage>
</organism>
<evidence type="ECO:0000256" key="3">
    <source>
        <dbReference type="ARBA" id="ARBA00023163"/>
    </source>
</evidence>
<evidence type="ECO:0000313" key="7">
    <source>
        <dbReference type="EMBL" id="VDM31714.1"/>
    </source>
</evidence>
<evidence type="ECO:0000313" key="9">
    <source>
        <dbReference type="WBParaSite" id="TTAC_0000736301-mRNA-1"/>
    </source>
</evidence>
<keyword evidence="1" id="KW-0805">Transcription regulation</keyword>
<dbReference type="WBParaSite" id="TTAC_0000736301-mRNA-1">
    <property type="protein sequence ID" value="TTAC_0000736301-mRNA-1"/>
    <property type="gene ID" value="TTAC_0000736301"/>
</dbReference>